<reference evidence="17" key="2">
    <citation type="submission" date="2010-04" db="EMBL/GenBank/DDBJ databases">
        <title>Genome sequence of Salinibacter ruber M8.</title>
        <authorList>
            <consortium name="Genoscope"/>
        </authorList>
    </citation>
    <scope>NUCLEOTIDE SEQUENCE [LARGE SCALE GENOMIC DNA]</scope>
    <source>
        <strain evidence="17">M8</strain>
    </source>
</reference>
<evidence type="ECO:0000256" key="1">
    <source>
        <dbReference type="ARBA" id="ARBA00004496"/>
    </source>
</evidence>
<dbReference type="HOGENOM" id="CLU_025086_0_1_10"/>
<evidence type="ECO:0000256" key="2">
    <source>
        <dbReference type="ARBA" id="ARBA00010207"/>
    </source>
</evidence>
<evidence type="ECO:0000256" key="14">
    <source>
        <dbReference type="SAM" id="MobiDB-lite"/>
    </source>
</evidence>
<evidence type="ECO:0000313" key="17">
    <source>
        <dbReference type="Proteomes" id="UP000000933"/>
    </source>
</evidence>
<dbReference type="GO" id="GO:0005524">
    <property type="term" value="F:ATP binding"/>
    <property type="evidence" value="ECO:0007669"/>
    <property type="project" value="UniProtKB-UniRule"/>
</dbReference>
<dbReference type="EC" id="6.1.1.20" evidence="13"/>
<keyword evidence="9 13" id="KW-0460">Magnesium</keyword>
<dbReference type="Gene3D" id="3.30.930.10">
    <property type="entry name" value="Bira Bifunctional Protein, Domain 2"/>
    <property type="match status" value="1"/>
</dbReference>
<dbReference type="SUPFAM" id="SSF46589">
    <property type="entry name" value="tRNA-binding arm"/>
    <property type="match status" value="1"/>
</dbReference>
<comment type="similarity">
    <text evidence="2 13">Belongs to the class-II aminoacyl-tRNA synthetase family. Phe-tRNA synthetase alpha subunit type 1 subfamily.</text>
</comment>
<keyword evidence="6 13" id="KW-0479">Metal-binding</keyword>
<keyword evidence="5 13" id="KW-0436">Ligase</keyword>
<evidence type="ECO:0000256" key="7">
    <source>
        <dbReference type="ARBA" id="ARBA00022741"/>
    </source>
</evidence>
<proteinExistence type="inferred from homology"/>
<dbReference type="InterPro" id="IPR002319">
    <property type="entry name" value="Phenylalanyl-tRNA_Synthase"/>
</dbReference>
<dbReference type="InterPro" id="IPR010978">
    <property type="entry name" value="tRNA-bd_arm"/>
</dbReference>
<dbReference type="PROSITE" id="PS50862">
    <property type="entry name" value="AA_TRNA_LIGASE_II"/>
    <property type="match status" value="1"/>
</dbReference>
<evidence type="ECO:0000256" key="8">
    <source>
        <dbReference type="ARBA" id="ARBA00022840"/>
    </source>
</evidence>
<name>D5HD39_SALRM</name>
<dbReference type="GO" id="GO:0000049">
    <property type="term" value="F:tRNA binding"/>
    <property type="evidence" value="ECO:0007669"/>
    <property type="project" value="InterPro"/>
</dbReference>
<dbReference type="GO" id="GO:0005737">
    <property type="term" value="C:cytoplasm"/>
    <property type="evidence" value="ECO:0007669"/>
    <property type="project" value="UniProtKB-SubCell"/>
</dbReference>
<gene>
    <name evidence="13 16" type="primary">pheS</name>
    <name evidence="16" type="ordered locus">SRM_03023</name>
</gene>
<dbReference type="CDD" id="cd00496">
    <property type="entry name" value="PheRS_alpha_core"/>
    <property type="match status" value="1"/>
</dbReference>
<comment type="subunit">
    <text evidence="3 13">Tetramer of two alpha and two beta subunits.</text>
</comment>
<protein>
    <recommendedName>
        <fullName evidence="13">Phenylalanine--tRNA ligase alpha subunit</fullName>
        <ecNumber evidence="13">6.1.1.20</ecNumber>
    </recommendedName>
    <alternativeName>
        <fullName evidence="13">Phenylalanyl-tRNA synthetase alpha subunit</fullName>
        <shortName evidence="13">PheRS</shortName>
    </alternativeName>
</protein>
<dbReference type="InterPro" id="IPR004188">
    <property type="entry name" value="Phe-tRNA_ligase_II_N"/>
</dbReference>
<dbReference type="KEGG" id="srm:SRM_03023"/>
<sequence length="359" mass="40932">MPPAFRAPGAASLSVTLDSRFPSMPDEIDQLREQIEAESIESAEEAEAFRIKYLGRNQGAIPDLFDQIGDLPPEERPEFGRRLNALKDRAQERIDEAKARLERQEQAGGPDIDLTLPGRRGFKGSTHPLTQTLDEILRILRGLGFSTHEGPEVETDWHNFTALNFPPDHPARDMQDTFFLEDPPEGTEPRVLRTHTSPGQIRIMEAQTPPIRVAVPGRVYRNEAISYKSFCLFHQVELLYVDENVTMAQLKQVLYSLARALFGEDVTLRFRPSYFPFTEPSAEVDVWWDDEDSDDGGQWMEILGCGMVHPNVFESVDVDPERYTGYAVGMGVERMAMLRHGIDDIRIFYENDVRFLDQF</sequence>
<dbReference type="PATRIC" id="fig|761659.10.peg.3297"/>
<dbReference type="NCBIfam" id="TIGR00468">
    <property type="entry name" value="pheS"/>
    <property type="match status" value="1"/>
</dbReference>
<keyword evidence="10 13" id="KW-0648">Protein biosynthesis</keyword>
<feature type="domain" description="Aminoacyl-transfer RNA synthetases class-II family profile" evidence="15">
    <location>
        <begin position="129"/>
        <end position="338"/>
    </location>
</feature>
<dbReference type="Proteomes" id="UP000000933">
    <property type="component" value="Chromosome"/>
</dbReference>
<evidence type="ECO:0000313" key="16">
    <source>
        <dbReference type="EMBL" id="CBH25944.1"/>
    </source>
</evidence>
<dbReference type="GO" id="GO:0004826">
    <property type="term" value="F:phenylalanine-tRNA ligase activity"/>
    <property type="evidence" value="ECO:0007669"/>
    <property type="project" value="UniProtKB-UniRule"/>
</dbReference>
<organism evidence="16 17">
    <name type="scientific">Salinibacter ruber (strain M8)</name>
    <dbReference type="NCBI Taxonomy" id="761659"/>
    <lineage>
        <taxon>Bacteria</taxon>
        <taxon>Pseudomonadati</taxon>
        <taxon>Rhodothermota</taxon>
        <taxon>Rhodothermia</taxon>
        <taxon>Rhodothermales</taxon>
        <taxon>Salinibacteraceae</taxon>
        <taxon>Salinibacter</taxon>
    </lineage>
</organism>
<evidence type="ECO:0000256" key="6">
    <source>
        <dbReference type="ARBA" id="ARBA00022723"/>
    </source>
</evidence>
<evidence type="ECO:0000259" key="15">
    <source>
        <dbReference type="PROSITE" id="PS50862"/>
    </source>
</evidence>
<dbReference type="PANTHER" id="PTHR11538:SF41">
    <property type="entry name" value="PHENYLALANINE--TRNA LIGASE, MITOCHONDRIAL"/>
    <property type="match status" value="1"/>
</dbReference>
<evidence type="ECO:0000256" key="12">
    <source>
        <dbReference type="ARBA" id="ARBA00049255"/>
    </source>
</evidence>
<dbReference type="EMBL" id="FP565814">
    <property type="protein sequence ID" value="CBH25944.1"/>
    <property type="molecule type" value="Genomic_DNA"/>
</dbReference>
<dbReference type="InterPro" id="IPR045864">
    <property type="entry name" value="aa-tRNA-synth_II/BPL/LPL"/>
</dbReference>
<dbReference type="InterPro" id="IPR004529">
    <property type="entry name" value="Phe-tRNA-synth_IIc_asu"/>
</dbReference>
<dbReference type="SUPFAM" id="SSF55681">
    <property type="entry name" value="Class II aaRS and biotin synthetases"/>
    <property type="match status" value="1"/>
</dbReference>
<comment type="cofactor">
    <cofactor evidence="13">
        <name>Mg(2+)</name>
        <dbReference type="ChEBI" id="CHEBI:18420"/>
    </cofactor>
    <text evidence="13">Binds 2 magnesium ions per tetramer.</text>
</comment>
<reference evidence="16 17" key="1">
    <citation type="journal article" date="2010" name="ISME J.">
        <title>Fine-scale evolution: genomic, phenotypic and ecological differentiation in two coexisting Salinibacter ruber strains.</title>
        <authorList>
            <person name="Pena A."/>
            <person name="Teeling H."/>
            <person name="Huerta-Cepas J."/>
            <person name="Santos F."/>
            <person name="Yarza P."/>
            <person name="Brito-Echeverria J."/>
            <person name="Lucio M."/>
            <person name="Schmitt-Kopplin P."/>
            <person name="Meseguer I."/>
            <person name="Schenowitz C."/>
            <person name="Dossat C."/>
            <person name="Barbe V."/>
            <person name="Dopazo J."/>
            <person name="Rossello-Mora R."/>
            <person name="Schuler M."/>
            <person name="Glockner F.O."/>
            <person name="Amann R."/>
            <person name="Gabaldon T."/>
            <person name="Anton J."/>
        </authorList>
    </citation>
    <scope>NUCLEOTIDE SEQUENCE [LARGE SCALE GENOMIC DNA]</scope>
    <source>
        <strain evidence="16 17">M8</strain>
    </source>
</reference>
<keyword evidence="11 13" id="KW-0030">Aminoacyl-tRNA synthetase</keyword>
<dbReference type="InterPro" id="IPR006195">
    <property type="entry name" value="aa-tRNA-synth_II"/>
</dbReference>
<dbReference type="PANTHER" id="PTHR11538">
    <property type="entry name" value="PHENYLALANYL-TRNA SYNTHETASE"/>
    <property type="match status" value="1"/>
</dbReference>
<dbReference type="InterPro" id="IPR022911">
    <property type="entry name" value="Phe_tRNA_ligase_alpha1_bac"/>
</dbReference>
<keyword evidence="4 13" id="KW-0963">Cytoplasm</keyword>
<feature type="binding site" evidence="13">
    <location>
        <position position="279"/>
    </location>
    <ligand>
        <name>Mg(2+)</name>
        <dbReference type="ChEBI" id="CHEBI:18420"/>
        <note>shared with beta subunit</note>
    </ligand>
</feature>
<dbReference type="Pfam" id="PF01409">
    <property type="entry name" value="tRNA-synt_2d"/>
    <property type="match status" value="1"/>
</dbReference>
<evidence type="ECO:0000256" key="4">
    <source>
        <dbReference type="ARBA" id="ARBA00022490"/>
    </source>
</evidence>
<feature type="region of interest" description="Disordered" evidence="14">
    <location>
        <begin position="102"/>
        <end position="127"/>
    </location>
</feature>
<dbReference type="HAMAP" id="MF_00281">
    <property type="entry name" value="Phe_tRNA_synth_alpha1"/>
    <property type="match status" value="1"/>
</dbReference>
<dbReference type="GO" id="GO:0006432">
    <property type="term" value="P:phenylalanyl-tRNA aminoacylation"/>
    <property type="evidence" value="ECO:0007669"/>
    <property type="project" value="UniProtKB-UniRule"/>
</dbReference>
<keyword evidence="7 13" id="KW-0547">Nucleotide-binding</keyword>
<evidence type="ECO:0000256" key="3">
    <source>
        <dbReference type="ARBA" id="ARBA00011209"/>
    </source>
</evidence>
<evidence type="ECO:0000256" key="5">
    <source>
        <dbReference type="ARBA" id="ARBA00022598"/>
    </source>
</evidence>
<evidence type="ECO:0000256" key="11">
    <source>
        <dbReference type="ARBA" id="ARBA00023146"/>
    </source>
</evidence>
<evidence type="ECO:0000256" key="9">
    <source>
        <dbReference type="ARBA" id="ARBA00022842"/>
    </source>
</evidence>
<comment type="subcellular location">
    <subcellularLocation>
        <location evidence="1 13">Cytoplasm</location>
    </subcellularLocation>
</comment>
<comment type="catalytic activity">
    <reaction evidence="12 13">
        <text>tRNA(Phe) + L-phenylalanine + ATP = L-phenylalanyl-tRNA(Phe) + AMP + diphosphate + H(+)</text>
        <dbReference type="Rhea" id="RHEA:19413"/>
        <dbReference type="Rhea" id="RHEA-COMP:9668"/>
        <dbReference type="Rhea" id="RHEA-COMP:9699"/>
        <dbReference type="ChEBI" id="CHEBI:15378"/>
        <dbReference type="ChEBI" id="CHEBI:30616"/>
        <dbReference type="ChEBI" id="CHEBI:33019"/>
        <dbReference type="ChEBI" id="CHEBI:58095"/>
        <dbReference type="ChEBI" id="CHEBI:78442"/>
        <dbReference type="ChEBI" id="CHEBI:78531"/>
        <dbReference type="ChEBI" id="CHEBI:456215"/>
        <dbReference type="EC" id="6.1.1.20"/>
    </reaction>
</comment>
<dbReference type="Pfam" id="PF02912">
    <property type="entry name" value="Phe_tRNA-synt_N"/>
    <property type="match status" value="1"/>
</dbReference>
<keyword evidence="8 13" id="KW-0067">ATP-binding</keyword>
<evidence type="ECO:0000256" key="10">
    <source>
        <dbReference type="ARBA" id="ARBA00022917"/>
    </source>
</evidence>
<dbReference type="GO" id="GO:0000287">
    <property type="term" value="F:magnesium ion binding"/>
    <property type="evidence" value="ECO:0007669"/>
    <property type="project" value="UniProtKB-UniRule"/>
</dbReference>
<dbReference type="AlphaFoldDB" id="D5HD39"/>
<evidence type="ECO:0000256" key="13">
    <source>
        <dbReference type="HAMAP-Rule" id="MF_00281"/>
    </source>
</evidence>
<accession>D5HD39</accession>